<evidence type="ECO:0000313" key="1">
    <source>
        <dbReference type="EnsemblMetazoa" id="GPPI030339-PA"/>
    </source>
</evidence>
<protein>
    <submittedName>
        <fullName evidence="1">Uncharacterized protein</fullName>
    </submittedName>
</protein>
<dbReference type="VEuPathDB" id="VectorBase:GPPI030339"/>
<sequence length="157" mass="18361">MEKGVSVKPLRMYILLRLLAAGSLKQLPTTRLKGIVKLSTPVEDEDDDDDNETLLIFLRNSLAPDYKSVNSSLEYSLDNINYKRHYYRRYLLNRACYNYRFRVAMMSSTDKHYRLLYDDSFTAGTPLTMHSQNVHRGPRAKFKTTLVRIRTIKNCET</sequence>
<organism evidence="1 2">
    <name type="scientific">Glossina palpalis gambiensis</name>
    <dbReference type="NCBI Taxonomy" id="67801"/>
    <lineage>
        <taxon>Eukaryota</taxon>
        <taxon>Metazoa</taxon>
        <taxon>Ecdysozoa</taxon>
        <taxon>Arthropoda</taxon>
        <taxon>Hexapoda</taxon>
        <taxon>Insecta</taxon>
        <taxon>Pterygota</taxon>
        <taxon>Neoptera</taxon>
        <taxon>Endopterygota</taxon>
        <taxon>Diptera</taxon>
        <taxon>Brachycera</taxon>
        <taxon>Muscomorpha</taxon>
        <taxon>Hippoboscoidea</taxon>
        <taxon>Glossinidae</taxon>
        <taxon>Glossina</taxon>
    </lineage>
</organism>
<dbReference type="AlphaFoldDB" id="A0A1B0BHJ7"/>
<reference evidence="2" key="1">
    <citation type="submission" date="2015-01" db="EMBL/GenBank/DDBJ databases">
        <authorList>
            <person name="Aksoy S."/>
            <person name="Warren W."/>
            <person name="Wilson R.K."/>
        </authorList>
    </citation>
    <scope>NUCLEOTIDE SEQUENCE [LARGE SCALE GENOMIC DNA]</scope>
    <source>
        <strain evidence="2">IAEA</strain>
    </source>
</reference>
<dbReference type="EnsemblMetazoa" id="GPPI030339-RA">
    <property type="protein sequence ID" value="GPPI030339-PA"/>
    <property type="gene ID" value="GPPI030339"/>
</dbReference>
<dbReference type="EMBL" id="JXJN01014398">
    <property type="status" value="NOT_ANNOTATED_CDS"/>
    <property type="molecule type" value="Genomic_DNA"/>
</dbReference>
<dbReference type="Proteomes" id="UP000092460">
    <property type="component" value="Unassembled WGS sequence"/>
</dbReference>
<proteinExistence type="predicted"/>
<reference evidence="1" key="2">
    <citation type="submission" date="2020-05" db="UniProtKB">
        <authorList>
            <consortium name="EnsemblMetazoa"/>
        </authorList>
    </citation>
    <scope>IDENTIFICATION</scope>
    <source>
        <strain evidence="1">IAEA</strain>
    </source>
</reference>
<evidence type="ECO:0000313" key="2">
    <source>
        <dbReference type="Proteomes" id="UP000092460"/>
    </source>
</evidence>
<keyword evidence="2" id="KW-1185">Reference proteome</keyword>
<name>A0A1B0BHJ7_9MUSC</name>
<accession>A0A1B0BHJ7</accession>